<keyword evidence="3" id="KW-1185">Reference proteome</keyword>
<dbReference type="GeneID" id="19266503"/>
<feature type="transmembrane region" description="Helical" evidence="1">
    <location>
        <begin position="31"/>
        <end position="52"/>
    </location>
</feature>
<dbReference type="RefSeq" id="XP_007828262.1">
    <property type="nucleotide sequence ID" value="XM_007830071.1"/>
</dbReference>
<keyword evidence="1" id="KW-0812">Transmembrane</keyword>
<keyword evidence="1" id="KW-1133">Transmembrane helix</keyword>
<dbReference type="HOGENOM" id="CLU_2590529_0_0_1"/>
<protein>
    <submittedName>
        <fullName evidence="2">Uncharacterized protein</fullName>
    </submittedName>
</protein>
<feature type="transmembrane region" description="Helical" evidence="1">
    <location>
        <begin position="7"/>
        <end position="25"/>
    </location>
</feature>
<dbReference type="AlphaFoldDB" id="W3XQ79"/>
<organism evidence="2 3">
    <name type="scientific">Pestalotiopsis fici (strain W106-1 / CGMCC3.15140)</name>
    <dbReference type="NCBI Taxonomy" id="1229662"/>
    <lineage>
        <taxon>Eukaryota</taxon>
        <taxon>Fungi</taxon>
        <taxon>Dikarya</taxon>
        <taxon>Ascomycota</taxon>
        <taxon>Pezizomycotina</taxon>
        <taxon>Sordariomycetes</taxon>
        <taxon>Xylariomycetidae</taxon>
        <taxon>Amphisphaeriales</taxon>
        <taxon>Sporocadaceae</taxon>
        <taxon>Pestalotiopsis</taxon>
    </lineage>
</organism>
<dbReference type="KEGG" id="pfy:PFICI_01490"/>
<sequence>MLSQTRGLYITSMISASLIEIAGTVRKDGDHMLLAVAIPYLLWFILFILFVWSSTYEIAKESEFLMFMFVLSTHPSSGHN</sequence>
<evidence type="ECO:0000256" key="1">
    <source>
        <dbReference type="SAM" id="Phobius"/>
    </source>
</evidence>
<dbReference type="Proteomes" id="UP000030651">
    <property type="component" value="Unassembled WGS sequence"/>
</dbReference>
<dbReference type="InParanoid" id="W3XQ79"/>
<gene>
    <name evidence="2" type="ORF">PFICI_01490</name>
</gene>
<proteinExistence type="predicted"/>
<evidence type="ECO:0000313" key="2">
    <source>
        <dbReference type="EMBL" id="ETS87662.1"/>
    </source>
</evidence>
<reference evidence="3" key="1">
    <citation type="journal article" date="2015" name="BMC Genomics">
        <title>Genomic and transcriptomic analysis of the endophytic fungus Pestalotiopsis fici reveals its lifestyle and high potential for synthesis of natural products.</title>
        <authorList>
            <person name="Wang X."/>
            <person name="Zhang X."/>
            <person name="Liu L."/>
            <person name="Xiang M."/>
            <person name="Wang W."/>
            <person name="Sun X."/>
            <person name="Che Y."/>
            <person name="Guo L."/>
            <person name="Liu G."/>
            <person name="Guo L."/>
            <person name="Wang C."/>
            <person name="Yin W.B."/>
            <person name="Stadler M."/>
            <person name="Zhang X."/>
            <person name="Liu X."/>
        </authorList>
    </citation>
    <scope>NUCLEOTIDE SEQUENCE [LARGE SCALE GENOMIC DNA]</scope>
    <source>
        <strain evidence="3">W106-1 / CGMCC3.15140</strain>
    </source>
</reference>
<accession>W3XQ79</accession>
<evidence type="ECO:0000313" key="3">
    <source>
        <dbReference type="Proteomes" id="UP000030651"/>
    </source>
</evidence>
<dbReference type="EMBL" id="KI912109">
    <property type="protein sequence ID" value="ETS87662.1"/>
    <property type="molecule type" value="Genomic_DNA"/>
</dbReference>
<keyword evidence="1" id="KW-0472">Membrane</keyword>
<name>W3XQ79_PESFW</name>